<dbReference type="EMBL" id="JAJSOF020000011">
    <property type="protein sequence ID" value="KAJ4444308.1"/>
    <property type="molecule type" value="Genomic_DNA"/>
</dbReference>
<dbReference type="InterPro" id="IPR017853">
    <property type="entry name" value="GH"/>
</dbReference>
<evidence type="ECO:0000313" key="6">
    <source>
        <dbReference type="Proteomes" id="UP001148838"/>
    </source>
</evidence>
<dbReference type="PRINTS" id="PR00131">
    <property type="entry name" value="GLHYDRLASE1"/>
</dbReference>
<organism evidence="5 6">
    <name type="scientific">Periplaneta americana</name>
    <name type="common">American cockroach</name>
    <name type="synonym">Blatta americana</name>
    <dbReference type="NCBI Taxonomy" id="6978"/>
    <lineage>
        <taxon>Eukaryota</taxon>
        <taxon>Metazoa</taxon>
        <taxon>Ecdysozoa</taxon>
        <taxon>Arthropoda</taxon>
        <taxon>Hexapoda</taxon>
        <taxon>Insecta</taxon>
        <taxon>Pterygota</taxon>
        <taxon>Neoptera</taxon>
        <taxon>Polyneoptera</taxon>
        <taxon>Dictyoptera</taxon>
        <taxon>Blattodea</taxon>
        <taxon>Blattoidea</taxon>
        <taxon>Blattidae</taxon>
        <taxon>Blattinae</taxon>
        <taxon>Periplaneta</taxon>
    </lineage>
</organism>
<dbReference type="PANTHER" id="PTHR10353">
    <property type="entry name" value="GLYCOSYL HYDROLASE"/>
    <property type="match status" value="1"/>
</dbReference>
<evidence type="ECO:0000256" key="1">
    <source>
        <dbReference type="ARBA" id="ARBA00010838"/>
    </source>
</evidence>
<evidence type="ECO:0000313" key="5">
    <source>
        <dbReference type="EMBL" id="KAJ4444308.1"/>
    </source>
</evidence>
<dbReference type="Proteomes" id="UP001148838">
    <property type="component" value="Unassembled WGS sequence"/>
</dbReference>
<evidence type="ECO:0008006" key="7">
    <source>
        <dbReference type="Google" id="ProtNLM"/>
    </source>
</evidence>
<gene>
    <name evidence="5" type="ORF">ANN_06100</name>
</gene>
<keyword evidence="6" id="KW-1185">Reference proteome</keyword>
<proteinExistence type="inferred from homology"/>
<accession>A0ABQ8TDI7</accession>
<dbReference type="InterPro" id="IPR001360">
    <property type="entry name" value="Glyco_hydro_1"/>
</dbReference>
<dbReference type="Gene3D" id="3.20.20.80">
    <property type="entry name" value="Glycosidases"/>
    <property type="match status" value="1"/>
</dbReference>
<dbReference type="PANTHER" id="PTHR10353:SF36">
    <property type="entry name" value="LP05116P"/>
    <property type="match status" value="1"/>
</dbReference>
<comment type="similarity">
    <text evidence="1 4">Belongs to the glycosyl hydrolase 1 family.</text>
</comment>
<evidence type="ECO:0000256" key="3">
    <source>
        <dbReference type="ARBA" id="ARBA00023295"/>
    </source>
</evidence>
<dbReference type="Pfam" id="PF00232">
    <property type="entry name" value="Glyco_hydro_1"/>
    <property type="match status" value="1"/>
</dbReference>
<evidence type="ECO:0000256" key="2">
    <source>
        <dbReference type="ARBA" id="ARBA00022801"/>
    </source>
</evidence>
<dbReference type="SUPFAM" id="SSF51445">
    <property type="entry name" value="(Trans)glycosidases"/>
    <property type="match status" value="1"/>
</dbReference>
<protein>
    <recommendedName>
        <fullName evidence="7">Beta-glucosidase</fullName>
    </recommendedName>
</protein>
<keyword evidence="2" id="KW-0378">Hydrolase</keyword>
<keyword evidence="3" id="KW-0326">Glycosidase</keyword>
<evidence type="ECO:0000256" key="4">
    <source>
        <dbReference type="RuleBase" id="RU003690"/>
    </source>
</evidence>
<name>A0ABQ8TDI7_PERAM</name>
<reference evidence="5 6" key="1">
    <citation type="journal article" date="2022" name="Allergy">
        <title>Genome assembly and annotation of Periplaneta americana reveal a comprehensive cockroach allergen profile.</title>
        <authorList>
            <person name="Wang L."/>
            <person name="Xiong Q."/>
            <person name="Saelim N."/>
            <person name="Wang L."/>
            <person name="Nong W."/>
            <person name="Wan A.T."/>
            <person name="Shi M."/>
            <person name="Liu X."/>
            <person name="Cao Q."/>
            <person name="Hui J.H.L."/>
            <person name="Sookrung N."/>
            <person name="Leung T.F."/>
            <person name="Tungtrongchitr A."/>
            <person name="Tsui S.K.W."/>
        </authorList>
    </citation>
    <scope>NUCLEOTIDE SEQUENCE [LARGE SCALE GENOMIC DNA]</scope>
    <source>
        <strain evidence="5">PWHHKU_190912</strain>
    </source>
</reference>
<sequence>MKTVHFYRFSISWSRILPTGRIHIVNQAGIDYYNNLINELIANGIKPLVTMYHWDLPQPLQDLGGWANPQMAEYFEDYAYILFSNFGDRVKVWITFNEPDSFIRGYGNPRYSPAVNASGTGEYLATKTMLLSHARAYHLYYSYFRSLQQGKLGITLNIHWCEPLRRSTEYIEACERYTQFRLGLFAHPIFSFEGDYPQVVKERIKKNSLSEGFKSSRLPPLTLEEIEYIKGTWDFFGLNHYTTVYGSAGEVGSAPSINRDVGVVTSQDPRWPSSGSSWLKVVPWGFRKQLNWIAKAYNNPPVLITEIGFSDLPGDTLKDIDRVRYYTSYMSEMLKAIYDDGCNVIGFSAWSLMDNFEWNRGYT</sequence>
<comment type="caution">
    <text evidence="5">The sequence shown here is derived from an EMBL/GenBank/DDBJ whole genome shotgun (WGS) entry which is preliminary data.</text>
</comment>